<dbReference type="Pfam" id="PF00173">
    <property type="entry name" value="Cyt-b5"/>
    <property type="match status" value="1"/>
</dbReference>
<dbReference type="AlphaFoldDB" id="A0A448YTD4"/>
<evidence type="ECO:0000256" key="15">
    <source>
        <dbReference type="ARBA" id="ARBA00023098"/>
    </source>
</evidence>
<dbReference type="CDD" id="cd03506">
    <property type="entry name" value="Delta6-FADS-like"/>
    <property type="match status" value="1"/>
</dbReference>
<dbReference type="PIRSF" id="PIRSF015921">
    <property type="entry name" value="FA_sphinglp_des"/>
    <property type="match status" value="1"/>
</dbReference>
<feature type="domain" description="Cytochrome b5 heme-binding" evidence="20">
    <location>
        <begin position="28"/>
        <end position="103"/>
    </location>
</feature>
<name>A0A448YTD4_BRENA</name>
<evidence type="ECO:0000256" key="2">
    <source>
        <dbReference type="ARBA" id="ARBA00004141"/>
    </source>
</evidence>
<feature type="transmembrane region" description="Helical" evidence="19">
    <location>
        <begin position="239"/>
        <end position="263"/>
    </location>
</feature>
<feature type="transmembrane region" description="Helical" evidence="19">
    <location>
        <begin position="431"/>
        <end position="453"/>
    </location>
</feature>
<organism evidence="21 22">
    <name type="scientific">Brettanomyces naardenensis</name>
    <name type="common">Yeast</name>
    <dbReference type="NCBI Taxonomy" id="13370"/>
    <lineage>
        <taxon>Eukaryota</taxon>
        <taxon>Fungi</taxon>
        <taxon>Dikarya</taxon>
        <taxon>Ascomycota</taxon>
        <taxon>Saccharomycotina</taxon>
        <taxon>Pichiomycetes</taxon>
        <taxon>Pichiales</taxon>
        <taxon>Pichiaceae</taxon>
        <taxon>Brettanomyces</taxon>
    </lineage>
</organism>
<evidence type="ECO:0000256" key="8">
    <source>
        <dbReference type="ARBA" id="ARBA00022617"/>
    </source>
</evidence>
<dbReference type="Gene3D" id="3.10.120.10">
    <property type="entry name" value="Cytochrome b5-like heme/steroid binding domain"/>
    <property type="match status" value="1"/>
</dbReference>
<dbReference type="GO" id="GO:0046872">
    <property type="term" value="F:metal ion binding"/>
    <property type="evidence" value="ECO:0007669"/>
    <property type="project" value="UniProtKB-KW"/>
</dbReference>
<evidence type="ECO:0000256" key="11">
    <source>
        <dbReference type="ARBA" id="ARBA00022919"/>
    </source>
</evidence>
<keyword evidence="13" id="KW-0560">Oxidoreductase</keyword>
<keyword evidence="16 19" id="KW-0472">Membrane</keyword>
<protein>
    <recommendedName>
        <fullName evidence="7">Delta 8-(E)-sphingolipid desaturase</fullName>
        <ecNumber evidence="6">1.14.19.18</ecNumber>
    </recommendedName>
</protein>
<reference evidence="21 22" key="1">
    <citation type="submission" date="2018-12" db="EMBL/GenBank/DDBJ databases">
        <authorList>
            <person name="Tiukova I."/>
            <person name="Dainat J."/>
        </authorList>
    </citation>
    <scope>NUCLEOTIDE SEQUENCE [LARGE SCALE GENOMIC DNA]</scope>
</reference>
<evidence type="ECO:0000256" key="9">
    <source>
        <dbReference type="ARBA" id="ARBA00022692"/>
    </source>
</evidence>
<evidence type="ECO:0000256" key="12">
    <source>
        <dbReference type="ARBA" id="ARBA00022989"/>
    </source>
</evidence>
<dbReference type="SMART" id="SM01117">
    <property type="entry name" value="Cyt-b5"/>
    <property type="match status" value="1"/>
</dbReference>
<keyword evidence="22" id="KW-1185">Reference proteome</keyword>
<dbReference type="GO" id="GO:0016717">
    <property type="term" value="F:oxidoreductase activity, acting on paired donors, with oxidation of a pair of donors resulting in the reduction of molecular oxygen to two molecules of water"/>
    <property type="evidence" value="ECO:0007669"/>
    <property type="project" value="TreeGrafter"/>
</dbReference>
<evidence type="ECO:0000256" key="10">
    <source>
        <dbReference type="ARBA" id="ARBA00022723"/>
    </source>
</evidence>
<keyword evidence="9 19" id="KW-0812">Transmembrane</keyword>
<evidence type="ECO:0000256" key="7">
    <source>
        <dbReference type="ARBA" id="ARBA00016939"/>
    </source>
</evidence>
<evidence type="ECO:0000259" key="20">
    <source>
        <dbReference type="PROSITE" id="PS50255"/>
    </source>
</evidence>
<dbReference type="InterPro" id="IPR005804">
    <property type="entry name" value="FA_desaturase_dom"/>
</dbReference>
<dbReference type="InterPro" id="IPR036400">
    <property type="entry name" value="Cyt_B5-like_heme/steroid_sf"/>
</dbReference>
<evidence type="ECO:0000256" key="13">
    <source>
        <dbReference type="ARBA" id="ARBA00023002"/>
    </source>
</evidence>
<evidence type="ECO:0000256" key="18">
    <source>
        <dbReference type="SAM" id="MobiDB-lite"/>
    </source>
</evidence>
<feature type="transmembrane region" description="Helical" evidence="19">
    <location>
        <begin position="284"/>
        <end position="304"/>
    </location>
</feature>
<dbReference type="InterPro" id="IPR012171">
    <property type="entry name" value="Fatty_acid_desaturase"/>
</dbReference>
<evidence type="ECO:0000256" key="16">
    <source>
        <dbReference type="ARBA" id="ARBA00023136"/>
    </source>
</evidence>
<comment type="catalytic activity">
    <reaction evidence="17">
        <text>an N-acylsphing-4-enine + 2 Fe(II)-[cytochrome b5] + O2 + 2 H(+) = a (4E,8E)-4-sphinga-4,8-dienine ceramide + 2 Fe(III)-[cytochrome b5] + 2 H2O</text>
        <dbReference type="Rhea" id="RHEA:46280"/>
        <dbReference type="Rhea" id="RHEA-COMP:10438"/>
        <dbReference type="Rhea" id="RHEA-COMP:10439"/>
        <dbReference type="ChEBI" id="CHEBI:15377"/>
        <dbReference type="ChEBI" id="CHEBI:15378"/>
        <dbReference type="ChEBI" id="CHEBI:15379"/>
        <dbReference type="ChEBI" id="CHEBI:29033"/>
        <dbReference type="ChEBI" id="CHEBI:29034"/>
        <dbReference type="ChEBI" id="CHEBI:52639"/>
        <dbReference type="ChEBI" id="CHEBI:85953"/>
        <dbReference type="EC" id="1.14.19.18"/>
    </reaction>
</comment>
<keyword evidence="8" id="KW-0349">Heme</keyword>
<comment type="similarity">
    <text evidence="5">Belongs to the fatty acid desaturase type 1 family.</text>
</comment>
<evidence type="ECO:0000256" key="6">
    <source>
        <dbReference type="ARBA" id="ARBA00012019"/>
    </source>
</evidence>
<dbReference type="PROSITE" id="PS50255">
    <property type="entry name" value="CYTOCHROME_B5_2"/>
    <property type="match status" value="1"/>
</dbReference>
<evidence type="ECO:0000256" key="5">
    <source>
        <dbReference type="ARBA" id="ARBA00009295"/>
    </source>
</evidence>
<keyword evidence="10" id="KW-0479">Metal-binding</keyword>
<dbReference type="GO" id="GO:0006665">
    <property type="term" value="P:sphingolipid metabolic process"/>
    <property type="evidence" value="ECO:0007669"/>
    <property type="project" value="UniProtKB-UniPathway"/>
</dbReference>
<keyword evidence="15" id="KW-0443">Lipid metabolism</keyword>
<comment type="pathway">
    <text evidence="4">Sphingolipid metabolism.</text>
</comment>
<feature type="region of interest" description="Disordered" evidence="18">
    <location>
        <begin position="1"/>
        <end position="25"/>
    </location>
</feature>
<dbReference type="PANTHER" id="PTHR19353:SF30">
    <property type="entry name" value="DELTA 8-(E)-SPHINGOLIPID DESATURASE"/>
    <property type="match status" value="1"/>
</dbReference>
<accession>A0A448YTD4</accession>
<keyword evidence="12 19" id="KW-1133">Transmembrane helix</keyword>
<evidence type="ECO:0000313" key="22">
    <source>
        <dbReference type="Proteomes" id="UP000290900"/>
    </source>
</evidence>
<dbReference type="UniPathway" id="UPA00222"/>
<dbReference type="GO" id="GO:0016020">
    <property type="term" value="C:membrane"/>
    <property type="evidence" value="ECO:0007669"/>
    <property type="project" value="UniProtKB-SubCell"/>
</dbReference>
<evidence type="ECO:0000256" key="17">
    <source>
        <dbReference type="ARBA" id="ARBA00047420"/>
    </source>
</evidence>
<dbReference type="PANTHER" id="PTHR19353">
    <property type="entry name" value="FATTY ACID DESATURASE 2"/>
    <property type="match status" value="1"/>
</dbReference>
<dbReference type="InParanoid" id="A0A448YTD4"/>
<evidence type="ECO:0000256" key="19">
    <source>
        <dbReference type="SAM" id="Phobius"/>
    </source>
</evidence>
<comment type="function">
    <text evidence="1">Delta(8)-fatty-acid desaturase which introduces a double bond at the 8-position in the long-chain base (LCB) of ceramides. Required for the formation of the di-unsaturated sphingoid base (E,E)-sphinga-4,8-dienine during glucosylceramide (GluCer) biosynthesis.</text>
</comment>
<keyword evidence="14" id="KW-0408">Iron</keyword>
<comment type="subcellular location">
    <subcellularLocation>
        <location evidence="2">Membrane</location>
        <topology evidence="2">Multi-pass membrane protein</topology>
    </subcellularLocation>
</comment>
<dbReference type="SUPFAM" id="SSF55856">
    <property type="entry name" value="Cytochrome b5-like heme/steroid binding domain"/>
    <property type="match status" value="1"/>
</dbReference>
<evidence type="ECO:0000256" key="4">
    <source>
        <dbReference type="ARBA" id="ARBA00004991"/>
    </source>
</evidence>
<dbReference type="OrthoDB" id="260091at2759"/>
<keyword evidence="11" id="KW-0746">Sphingolipid metabolism</keyword>
<sequence>MSSTQPPSVEQSILPLSPPSASTKTSPLRVLSVDEIKHLIAQGHAIIIYGKYVLKLDHWLKYHPGGDKAVHHMIGRDAMDEMNCYHSPETISHFKKFSIGVIDHRWINLLPPIQGGIYDDNDQNYEERSKKGDLMSGEMKVEIRPKMPQGVIPKPGMTELYKIVEPTKQNPIRDPKVIIDNFDNRLVKEDLDSIPPLDYDTQWFISLKYGELHDTCVKAGMFDCPYIEYFKQFCINLTLFNYFLIFFKLEHYFFSAIFLGFFWQQLVFIAHDAGHMAITHNFEIDNIVGTIIANWIGGLSLGWWKRNHNIHHLMTNDPVADPDIQHLPFFCVSSRLFGNLFSTYYERHLWFDKFAQKLIPLQSYLYYPILAFGRFNLYRLSLEYLIKGQGPRNGQAAWFRWFELAGLAFFCYWFFYLVCGSLPTSWDKFQYIMVSHIATMIVHVQITLSHFAMSTSDLGVSESFASRQMRTTMDVDCAEWFDFFHGGLQYQAVHHLFPRMPRHNLRKAQKYVMEFCKETGLKYSIYGFVHGNAKVLVKMSDVGKQVGIFRDCLRSMKMEDMGGRNMYERRVASATE</sequence>
<feature type="compositionally biased region" description="Polar residues" evidence="18">
    <location>
        <begin position="1"/>
        <end position="11"/>
    </location>
</feature>
<evidence type="ECO:0000256" key="14">
    <source>
        <dbReference type="ARBA" id="ARBA00023004"/>
    </source>
</evidence>
<feature type="transmembrane region" description="Helical" evidence="19">
    <location>
        <begin position="398"/>
        <end position="419"/>
    </location>
</feature>
<evidence type="ECO:0000256" key="1">
    <source>
        <dbReference type="ARBA" id="ARBA00002593"/>
    </source>
</evidence>
<dbReference type="InterPro" id="IPR001199">
    <property type="entry name" value="Cyt_B5-like_heme/steroid-bd"/>
</dbReference>
<dbReference type="EMBL" id="CAACVR010000075">
    <property type="protein sequence ID" value="VEU24166.1"/>
    <property type="molecule type" value="Genomic_DNA"/>
</dbReference>
<evidence type="ECO:0000256" key="3">
    <source>
        <dbReference type="ARBA" id="ARBA00004760"/>
    </source>
</evidence>
<dbReference type="Proteomes" id="UP000290900">
    <property type="component" value="Unassembled WGS sequence"/>
</dbReference>
<dbReference type="EC" id="1.14.19.18" evidence="6"/>
<gene>
    <name evidence="21" type="ORF">BRENAR_LOCUS4894</name>
</gene>
<evidence type="ECO:0000313" key="21">
    <source>
        <dbReference type="EMBL" id="VEU24166.1"/>
    </source>
</evidence>
<proteinExistence type="inferred from homology"/>
<dbReference type="STRING" id="13370.A0A448YTD4"/>
<comment type="pathway">
    <text evidence="3">Lipid metabolism; sphingolipid metabolism.</text>
</comment>
<dbReference type="Pfam" id="PF00487">
    <property type="entry name" value="FA_desaturase"/>
    <property type="match status" value="1"/>
</dbReference>